<name>A0A1G1ZS78_9BACT</name>
<evidence type="ECO:0000256" key="2">
    <source>
        <dbReference type="ARBA" id="ARBA00022730"/>
    </source>
</evidence>
<dbReference type="AlphaFoldDB" id="A0A1G1ZS78"/>
<dbReference type="InterPro" id="IPR019927">
    <property type="entry name" value="Ribosomal_uL3_bac/org-type"/>
</dbReference>
<evidence type="ECO:0000256" key="1">
    <source>
        <dbReference type="ARBA" id="ARBA00006540"/>
    </source>
</evidence>
<feature type="region of interest" description="Disordered" evidence="8">
    <location>
        <begin position="89"/>
        <end position="111"/>
    </location>
</feature>
<dbReference type="InterPro" id="IPR000597">
    <property type="entry name" value="Ribosomal_uL3"/>
</dbReference>
<evidence type="ECO:0000256" key="8">
    <source>
        <dbReference type="SAM" id="MobiDB-lite"/>
    </source>
</evidence>
<keyword evidence="4 9" id="KW-0689">Ribosomal protein</keyword>
<keyword evidence="2" id="KW-0699">rRNA-binding</keyword>
<evidence type="ECO:0000313" key="10">
    <source>
        <dbReference type="Proteomes" id="UP000177690"/>
    </source>
</evidence>
<accession>A0A1G1ZS78</accession>
<dbReference type="Proteomes" id="UP000177690">
    <property type="component" value="Unassembled WGS sequence"/>
</dbReference>
<dbReference type="GO" id="GO:0022625">
    <property type="term" value="C:cytosolic large ribosomal subunit"/>
    <property type="evidence" value="ECO:0007669"/>
    <property type="project" value="TreeGrafter"/>
</dbReference>
<dbReference type="Gene3D" id="2.40.30.10">
    <property type="entry name" value="Translation factors"/>
    <property type="match status" value="1"/>
</dbReference>
<dbReference type="InterPro" id="IPR009000">
    <property type="entry name" value="Transl_B-barrel_sf"/>
</dbReference>
<comment type="caution">
    <text evidence="9">The sequence shown here is derived from an EMBL/GenBank/DDBJ whole genome shotgun (WGS) entry which is preliminary data.</text>
</comment>
<gene>
    <name evidence="9" type="ORF">A3I24_03405</name>
</gene>
<reference evidence="9 10" key="1">
    <citation type="journal article" date="2016" name="Nat. Commun.">
        <title>Thousands of microbial genomes shed light on interconnected biogeochemical processes in an aquifer system.</title>
        <authorList>
            <person name="Anantharaman K."/>
            <person name="Brown C.T."/>
            <person name="Hug L.A."/>
            <person name="Sharon I."/>
            <person name="Castelle C.J."/>
            <person name="Probst A.J."/>
            <person name="Thomas B.C."/>
            <person name="Singh A."/>
            <person name="Wilkins M.J."/>
            <person name="Karaoz U."/>
            <person name="Brodie E.L."/>
            <person name="Williams K.H."/>
            <person name="Hubbard S.S."/>
            <person name="Banfield J.F."/>
        </authorList>
    </citation>
    <scope>NUCLEOTIDE SEQUENCE [LARGE SCALE GENOMIC DNA]</scope>
</reference>
<dbReference type="GO" id="GO:0006412">
    <property type="term" value="P:translation"/>
    <property type="evidence" value="ECO:0007669"/>
    <property type="project" value="InterPro"/>
</dbReference>
<comment type="similarity">
    <text evidence="1">Belongs to the universal ribosomal protein uL3 family.</text>
</comment>
<evidence type="ECO:0000313" key="9">
    <source>
        <dbReference type="EMBL" id="OGY66697.1"/>
    </source>
</evidence>
<proteinExistence type="inferred from homology"/>
<keyword evidence="5" id="KW-0687">Ribonucleoprotein</keyword>
<evidence type="ECO:0000256" key="4">
    <source>
        <dbReference type="ARBA" id="ARBA00022980"/>
    </source>
</evidence>
<dbReference type="GO" id="GO:0003735">
    <property type="term" value="F:structural constituent of ribosome"/>
    <property type="evidence" value="ECO:0007669"/>
    <property type="project" value="InterPro"/>
</dbReference>
<protein>
    <recommendedName>
        <fullName evidence="6">Large ribosomal subunit protein uL3</fullName>
    </recommendedName>
    <alternativeName>
        <fullName evidence="7">50S ribosomal protein L3</fullName>
    </alternativeName>
</protein>
<organism evidence="9 10">
    <name type="scientific">Candidatus Harrisonbacteria bacterium RIFCSPLOWO2_02_FULL_41_13b</name>
    <dbReference type="NCBI Taxonomy" id="1798409"/>
    <lineage>
        <taxon>Bacteria</taxon>
        <taxon>Candidatus Harrisoniibacteriota</taxon>
    </lineage>
</organism>
<evidence type="ECO:0000256" key="5">
    <source>
        <dbReference type="ARBA" id="ARBA00023274"/>
    </source>
</evidence>
<evidence type="ECO:0000256" key="3">
    <source>
        <dbReference type="ARBA" id="ARBA00022884"/>
    </source>
</evidence>
<sequence length="166" mass="18142">MKSKWYRILPNEALAKTTEANLSVVLIFMKATGKKLKMTQIFKNNEALAITPIKLETGDFSTFKEGEKVKISGKTKGHGFEGVVKRHGFHGGPKSHGQKNRLRAPGSIGNTSPQRVLPGRKMAGHMGTVRVTIKNIKIVGLDAEKNILMLNGAVPGTINSKVEIRK</sequence>
<dbReference type="SUPFAM" id="SSF50447">
    <property type="entry name" value="Translation proteins"/>
    <property type="match status" value="1"/>
</dbReference>
<dbReference type="STRING" id="1798409.A3I24_03405"/>
<evidence type="ECO:0000256" key="6">
    <source>
        <dbReference type="ARBA" id="ARBA00035243"/>
    </source>
</evidence>
<evidence type="ECO:0000256" key="7">
    <source>
        <dbReference type="ARBA" id="ARBA00035457"/>
    </source>
</evidence>
<dbReference type="FunFam" id="2.40.30.10:FF:000004">
    <property type="entry name" value="50S ribosomal protein L3"/>
    <property type="match status" value="1"/>
</dbReference>
<dbReference type="Pfam" id="PF00297">
    <property type="entry name" value="Ribosomal_L3"/>
    <property type="match status" value="1"/>
</dbReference>
<keyword evidence="3" id="KW-0694">RNA-binding</keyword>
<dbReference type="GO" id="GO:0019843">
    <property type="term" value="F:rRNA binding"/>
    <property type="evidence" value="ECO:0007669"/>
    <property type="project" value="UniProtKB-KW"/>
</dbReference>
<dbReference type="PANTHER" id="PTHR11229">
    <property type="entry name" value="50S RIBOSOMAL PROTEIN L3"/>
    <property type="match status" value="1"/>
</dbReference>
<dbReference type="EMBL" id="MHJL01000037">
    <property type="protein sequence ID" value="OGY66697.1"/>
    <property type="molecule type" value="Genomic_DNA"/>
</dbReference>
<dbReference type="PANTHER" id="PTHR11229:SF16">
    <property type="entry name" value="LARGE RIBOSOMAL SUBUNIT PROTEIN UL3C"/>
    <property type="match status" value="1"/>
</dbReference>